<keyword evidence="3" id="KW-1185">Reference proteome</keyword>
<dbReference type="AlphaFoldDB" id="A0AAV7QZV6"/>
<dbReference type="Proteomes" id="UP001066276">
    <property type="component" value="Chromosome 6"/>
</dbReference>
<sequence length="175" mass="18583">MLTHQGTFQHSQCPGGHLVPDHIVAWASYCFKSPVRHSSQHRRALCTTTPRGPQEDQPPVAASPHLQIALSGLRSPRRWAAPDAANSLEGPPPPAPKPCSPITAADPLRVQLVPEPFTASTQMQRQSQSPRHSTAAQAQPSAPARCSVGPLGTGPISELHLQGSSVSLRCRGSPL</sequence>
<feature type="region of interest" description="Disordered" evidence="1">
    <location>
        <begin position="40"/>
        <end position="158"/>
    </location>
</feature>
<evidence type="ECO:0000256" key="1">
    <source>
        <dbReference type="SAM" id="MobiDB-lite"/>
    </source>
</evidence>
<accession>A0AAV7QZV6</accession>
<proteinExistence type="predicted"/>
<feature type="compositionally biased region" description="Pro residues" evidence="1">
    <location>
        <begin position="90"/>
        <end position="99"/>
    </location>
</feature>
<evidence type="ECO:0000313" key="3">
    <source>
        <dbReference type="Proteomes" id="UP001066276"/>
    </source>
</evidence>
<feature type="compositionally biased region" description="Low complexity" evidence="1">
    <location>
        <begin position="133"/>
        <end position="144"/>
    </location>
</feature>
<evidence type="ECO:0000313" key="2">
    <source>
        <dbReference type="EMBL" id="KAJ1144656.1"/>
    </source>
</evidence>
<name>A0AAV7QZV6_PLEWA</name>
<organism evidence="2 3">
    <name type="scientific">Pleurodeles waltl</name>
    <name type="common">Iberian ribbed newt</name>
    <dbReference type="NCBI Taxonomy" id="8319"/>
    <lineage>
        <taxon>Eukaryota</taxon>
        <taxon>Metazoa</taxon>
        <taxon>Chordata</taxon>
        <taxon>Craniata</taxon>
        <taxon>Vertebrata</taxon>
        <taxon>Euteleostomi</taxon>
        <taxon>Amphibia</taxon>
        <taxon>Batrachia</taxon>
        <taxon>Caudata</taxon>
        <taxon>Salamandroidea</taxon>
        <taxon>Salamandridae</taxon>
        <taxon>Pleurodelinae</taxon>
        <taxon>Pleurodeles</taxon>
    </lineage>
</organism>
<dbReference type="EMBL" id="JANPWB010000010">
    <property type="protein sequence ID" value="KAJ1144656.1"/>
    <property type="molecule type" value="Genomic_DNA"/>
</dbReference>
<gene>
    <name evidence="2" type="ORF">NDU88_010953</name>
</gene>
<comment type="caution">
    <text evidence="2">The sequence shown here is derived from an EMBL/GenBank/DDBJ whole genome shotgun (WGS) entry which is preliminary data.</text>
</comment>
<feature type="compositionally biased region" description="Polar residues" evidence="1">
    <location>
        <begin position="118"/>
        <end position="132"/>
    </location>
</feature>
<protein>
    <submittedName>
        <fullName evidence="2">Uncharacterized protein</fullName>
    </submittedName>
</protein>
<reference evidence="2" key="1">
    <citation type="journal article" date="2022" name="bioRxiv">
        <title>Sequencing and chromosome-scale assembly of the giantPleurodeles waltlgenome.</title>
        <authorList>
            <person name="Brown T."/>
            <person name="Elewa A."/>
            <person name="Iarovenko S."/>
            <person name="Subramanian E."/>
            <person name="Araus A.J."/>
            <person name="Petzold A."/>
            <person name="Susuki M."/>
            <person name="Suzuki K.-i.T."/>
            <person name="Hayashi T."/>
            <person name="Toyoda A."/>
            <person name="Oliveira C."/>
            <person name="Osipova E."/>
            <person name="Leigh N.D."/>
            <person name="Simon A."/>
            <person name="Yun M.H."/>
        </authorList>
    </citation>
    <scope>NUCLEOTIDE SEQUENCE</scope>
    <source>
        <strain evidence="2">20211129_DDA</strain>
        <tissue evidence="2">Liver</tissue>
    </source>
</reference>